<dbReference type="Gene3D" id="1.10.3210.10">
    <property type="entry name" value="Hypothetical protein af1432"/>
    <property type="match status" value="1"/>
</dbReference>
<evidence type="ECO:0000313" key="6">
    <source>
        <dbReference type="Proteomes" id="UP000003157"/>
    </source>
</evidence>
<dbReference type="RefSeq" id="WP_008789295.1">
    <property type="nucleotide sequence ID" value="NZ_JBDMGQ010000031.1"/>
</dbReference>
<dbReference type="InterPro" id="IPR001789">
    <property type="entry name" value="Sig_transdc_resp-reg_receiver"/>
</dbReference>
<dbReference type="InterPro" id="IPR037522">
    <property type="entry name" value="HD_GYP_dom"/>
</dbReference>
<evidence type="ECO:0000256" key="1">
    <source>
        <dbReference type="PROSITE-ProRule" id="PRU00169"/>
    </source>
</evidence>
<keyword evidence="5" id="KW-0378">Hydrolase</keyword>
<protein>
    <submittedName>
        <fullName evidence="5">Response regulator receiver modulated metal dependent phosphohydrolase</fullName>
    </submittedName>
</protein>
<dbReference type="Pfam" id="PF13487">
    <property type="entry name" value="HD_5"/>
    <property type="match status" value="1"/>
</dbReference>
<dbReference type="InterPro" id="IPR043128">
    <property type="entry name" value="Rev_trsase/Diguanyl_cyclase"/>
</dbReference>
<dbReference type="PROSITE" id="PS51832">
    <property type="entry name" value="HD_GYP"/>
    <property type="match status" value="1"/>
</dbReference>
<dbReference type="eggNOG" id="COG2199">
    <property type="taxonomic scope" value="Bacteria"/>
</dbReference>
<dbReference type="PANTHER" id="PTHR45228">
    <property type="entry name" value="CYCLIC DI-GMP PHOSPHODIESTERASE TM_0186-RELATED"/>
    <property type="match status" value="1"/>
</dbReference>
<dbReference type="EMBL" id="ADKX01000036">
    <property type="protein sequence ID" value="EFW04466.1"/>
    <property type="molecule type" value="Genomic_DNA"/>
</dbReference>
<dbReference type="Proteomes" id="UP000003157">
    <property type="component" value="Unassembled WGS sequence"/>
</dbReference>
<feature type="domain" description="Response regulatory" evidence="2">
    <location>
        <begin position="17"/>
        <end position="134"/>
    </location>
</feature>
<dbReference type="GO" id="GO:0000160">
    <property type="term" value="P:phosphorelay signal transduction system"/>
    <property type="evidence" value="ECO:0007669"/>
    <property type="project" value="InterPro"/>
</dbReference>
<name>E7GBQ4_9FIRM</name>
<dbReference type="InterPro" id="IPR011006">
    <property type="entry name" value="CheY-like_superfamily"/>
</dbReference>
<evidence type="ECO:0000259" key="2">
    <source>
        <dbReference type="PROSITE" id="PS50110"/>
    </source>
</evidence>
<dbReference type="InterPro" id="IPR029787">
    <property type="entry name" value="Nucleotide_cyclase"/>
</dbReference>
<dbReference type="InterPro" id="IPR052020">
    <property type="entry name" value="Cyclic_di-GMP/3'3'-cGAMP_PDE"/>
</dbReference>
<dbReference type="NCBIfam" id="TIGR00254">
    <property type="entry name" value="GGDEF"/>
    <property type="match status" value="1"/>
</dbReference>
<feature type="domain" description="HD-GYP" evidence="4">
    <location>
        <begin position="154"/>
        <end position="362"/>
    </location>
</feature>
<feature type="domain" description="GGDEF" evidence="3">
    <location>
        <begin position="554"/>
        <end position="680"/>
    </location>
</feature>
<gene>
    <name evidence="5" type="ORF">HMPREF9488_02195</name>
</gene>
<dbReference type="SMART" id="SM00448">
    <property type="entry name" value="REC"/>
    <property type="match status" value="1"/>
</dbReference>
<keyword evidence="1" id="KW-0597">Phosphoprotein</keyword>
<dbReference type="SUPFAM" id="SSF55073">
    <property type="entry name" value="Nucleotide cyclase"/>
    <property type="match status" value="1"/>
</dbReference>
<dbReference type="PROSITE" id="PS50887">
    <property type="entry name" value="GGDEF"/>
    <property type="match status" value="1"/>
</dbReference>
<sequence length="680" mass="78884">MKKNKEKEEYNMGSKNKILIVDDSPINRSLLIDILSPEYDIVEVENGLEAIGYIEKNLESISLVLLDIVMPVMNGFEVLMLMNKNNWIQYLPVITITSDTASQSIDKAYDLGVCDYINRPFDDLIVQKRVQNTILLNAKHKQLENMITEQILEKEKNNLLMIEILSHIVEFRNGESGMHVLRIRIITEFLMRSLSQRSENYHFSDSYIAEVMNASSLHDIGKTMISDTLLNKTGKLTEQEFEIMKRHTLFGAQILKDIPYFKQESLIQTAHDICRWHHERYDGCGYPDHLTGEQIPISAQIVALADVYDALTSKRAYKPPYSHDKAVEMIMAGQCGAFHPELLDCLFHGSQQLNERLTIYETEDSLLNLESQSMNEHIFKKTSVSNRTFALLEQERTKYKFFASMSGEIQFEFNIKSNILTVSEWGAHHLNMPEIIIAPIENQTMLEIISLDSLNEFQNKVKSVSIDHPIVEIITQIKVKEDWRWFKILARPLWVENDIPEITDVIGKCVDIHDEYTKMNKLKRIAAQDSLTKLSNHKTARQQIEMIMSKHPYEHYAMILIDLDYFKNANDFFGHMFGDEVLRYFSKKLLDCIGEKSIISRVGGDEFMVFIKYEGDVEKRVREIHDCVSCRYKEYPISLSMGIALYPENGDDYEDIYKHADQALYSAKKSGRKQYSFYQE</sequence>
<reference evidence="5 6" key="1">
    <citation type="submission" date="2010-12" db="EMBL/GenBank/DDBJ databases">
        <title>The Genome Sequence of Coprobacillus sp. strain 29_1.</title>
        <authorList>
            <consortium name="The Broad Institute Genome Sequencing Platform"/>
            <person name="Earl A."/>
            <person name="Ward D."/>
            <person name="Feldgarden M."/>
            <person name="Gevers D."/>
            <person name="Daigneault M."/>
            <person name="Sibley C.D."/>
            <person name="White A."/>
            <person name="Strauss J."/>
            <person name="Allen-Vercoe E."/>
            <person name="Young S.K."/>
            <person name="Zeng Q."/>
            <person name="Gargeya S."/>
            <person name="Fitzgerald M."/>
            <person name="Haas B."/>
            <person name="Abouelleil A."/>
            <person name="Alvarado L."/>
            <person name="Arachchi H.M."/>
            <person name="Berlin A."/>
            <person name="Brown A."/>
            <person name="Chapman S.B."/>
            <person name="Chen Z."/>
            <person name="Dunbar C."/>
            <person name="Freedman E."/>
            <person name="Gearin G."/>
            <person name="Gellesch M."/>
            <person name="Goldberg J."/>
            <person name="Griggs A."/>
            <person name="Gujja S."/>
            <person name="Heilman E."/>
            <person name="Heiman D."/>
            <person name="Howarth C."/>
            <person name="Larson L."/>
            <person name="Lui A."/>
            <person name="MacDonald P.J.P."/>
            <person name="Mehta T."/>
            <person name="Montmayeur A."/>
            <person name="Murphy C."/>
            <person name="Neiman D."/>
            <person name="Pearson M."/>
            <person name="Priest M."/>
            <person name="Roberts A."/>
            <person name="Saif S."/>
            <person name="Shea T."/>
            <person name="Shenoy N."/>
            <person name="Sisk P."/>
            <person name="Stolte C."/>
            <person name="Sykes S."/>
            <person name="White J."/>
            <person name="Yandava C."/>
            <person name="Nusbaum C."/>
            <person name="Birren B."/>
        </authorList>
    </citation>
    <scope>NUCLEOTIDE SEQUENCE [LARGE SCALE GENOMIC DNA]</scope>
    <source>
        <strain evidence="5 6">29_1</strain>
    </source>
</reference>
<dbReference type="AlphaFoldDB" id="E7GBQ4"/>
<dbReference type="Gene3D" id="3.40.50.2300">
    <property type="match status" value="1"/>
</dbReference>
<dbReference type="OrthoDB" id="9804747at2"/>
<proteinExistence type="predicted"/>
<dbReference type="PROSITE" id="PS50110">
    <property type="entry name" value="RESPONSE_REGULATORY"/>
    <property type="match status" value="1"/>
</dbReference>
<dbReference type="Pfam" id="PF00990">
    <property type="entry name" value="GGDEF"/>
    <property type="match status" value="1"/>
</dbReference>
<feature type="modified residue" description="4-aspartylphosphate" evidence="1">
    <location>
        <position position="67"/>
    </location>
</feature>
<dbReference type="CDD" id="cd01949">
    <property type="entry name" value="GGDEF"/>
    <property type="match status" value="1"/>
</dbReference>
<keyword evidence="6" id="KW-1185">Reference proteome</keyword>
<dbReference type="InterPro" id="IPR000160">
    <property type="entry name" value="GGDEF_dom"/>
</dbReference>
<dbReference type="eggNOG" id="COG3437">
    <property type="taxonomic scope" value="Bacteria"/>
</dbReference>
<dbReference type="CDD" id="cd00077">
    <property type="entry name" value="HDc"/>
    <property type="match status" value="1"/>
</dbReference>
<evidence type="ECO:0000259" key="4">
    <source>
        <dbReference type="PROSITE" id="PS51832"/>
    </source>
</evidence>
<dbReference type="InterPro" id="IPR003607">
    <property type="entry name" value="HD/PDEase_dom"/>
</dbReference>
<dbReference type="HOGENOM" id="CLU_000445_92_10_9"/>
<dbReference type="SUPFAM" id="SSF109604">
    <property type="entry name" value="HD-domain/PDEase-like"/>
    <property type="match status" value="1"/>
</dbReference>
<dbReference type="Pfam" id="PF00072">
    <property type="entry name" value="Response_reg"/>
    <property type="match status" value="1"/>
</dbReference>
<accession>E7GBQ4</accession>
<dbReference type="STRING" id="100884.GCA_000269565_02305"/>
<dbReference type="SMART" id="SM00267">
    <property type="entry name" value="GGDEF"/>
    <property type="match status" value="1"/>
</dbReference>
<dbReference type="SUPFAM" id="SSF52172">
    <property type="entry name" value="CheY-like"/>
    <property type="match status" value="1"/>
</dbReference>
<comment type="caution">
    <text evidence="5">The sequence shown here is derived from an EMBL/GenBank/DDBJ whole genome shotgun (WGS) entry which is preliminary data.</text>
</comment>
<dbReference type="Gene3D" id="3.30.70.270">
    <property type="match status" value="1"/>
</dbReference>
<evidence type="ECO:0000259" key="3">
    <source>
        <dbReference type="PROSITE" id="PS50887"/>
    </source>
</evidence>
<organism evidence="5 6">
    <name type="scientific">Coprobacillus cateniformis</name>
    <dbReference type="NCBI Taxonomy" id="100884"/>
    <lineage>
        <taxon>Bacteria</taxon>
        <taxon>Bacillati</taxon>
        <taxon>Bacillota</taxon>
        <taxon>Erysipelotrichia</taxon>
        <taxon>Erysipelotrichales</taxon>
        <taxon>Coprobacillaceae</taxon>
        <taxon>Coprobacillus</taxon>
    </lineage>
</organism>
<dbReference type="GO" id="GO:0016787">
    <property type="term" value="F:hydrolase activity"/>
    <property type="evidence" value="ECO:0007669"/>
    <property type="project" value="UniProtKB-KW"/>
</dbReference>
<evidence type="ECO:0000313" key="5">
    <source>
        <dbReference type="EMBL" id="EFW04466.1"/>
    </source>
</evidence>